<evidence type="ECO:0000259" key="5">
    <source>
        <dbReference type="Pfam" id="PF00759"/>
    </source>
</evidence>
<dbReference type="EMBL" id="SAWY01000020">
    <property type="protein sequence ID" value="TPH15262.1"/>
    <property type="molecule type" value="Genomic_DNA"/>
</dbReference>
<feature type="domain" description="Glycoside hydrolase family 9" evidence="5">
    <location>
        <begin position="14"/>
        <end position="419"/>
    </location>
</feature>
<dbReference type="InterPro" id="IPR012341">
    <property type="entry name" value="6hp_glycosidase-like_sf"/>
</dbReference>
<dbReference type="AlphaFoldDB" id="A0A502KUL0"/>
<dbReference type="OrthoDB" id="9808897at2"/>
<keyword evidence="2" id="KW-0119">Carbohydrate metabolism</keyword>
<gene>
    <name evidence="6" type="ORF">EPA86_10650</name>
</gene>
<dbReference type="RefSeq" id="WP_140603416.1">
    <property type="nucleotide sequence ID" value="NZ_SAWY01000020.1"/>
</dbReference>
<keyword evidence="3" id="KW-0326">Glycosidase</keyword>
<proteinExistence type="predicted"/>
<dbReference type="GO" id="GO:0004553">
    <property type="term" value="F:hydrolase activity, hydrolyzing O-glycosyl compounds"/>
    <property type="evidence" value="ECO:0007669"/>
    <property type="project" value="InterPro"/>
</dbReference>
<evidence type="ECO:0000256" key="4">
    <source>
        <dbReference type="ARBA" id="ARBA00023326"/>
    </source>
</evidence>
<keyword evidence="7" id="KW-1185">Reference proteome</keyword>
<sequence>MLKLYLLTYFNGSRNDEQYNWQEDQHIRIFDTDRYVDVSGGWNDAGGDTGKYLSHLSYANYMNPQQLAHVAWALAYAYQRAPQQFKNLILENQVIEEVFWGADYLHRILDEQGYFYMTVFDQWNTNNAERVVTAYVGADGIYSEDYQSAFRQGAGSAIAALARAAMLAKTTGKQGEYSATVYLADAEKAFKHLQDNNGKNNKAYADDGEENIIDDYTALLAATELYKATKSNYYLSAARSRAENLAQRLTPEGWFISNNINSKNLRPFYHAAEAGFPILSLSQYIAIENEADRIKQSQEVMKKHLDYQLTLNNQVNNPFNYARQTFKTYEQGKLSTKQQTGFFIPHANETEYWWQGESARLSSLAMAAILTGRMSPISTNTDFSIDSALSEFAQNQMDWTLGRNPYDLSMLNGFGVNNPVPYDGLSMVYGGISNGITGAKTSSSGQGIEFGPEKDWQNWRWVEQWLPHSTWFLLAITEMAVE</sequence>
<dbReference type="InterPro" id="IPR008928">
    <property type="entry name" value="6-hairpin_glycosidase_sf"/>
</dbReference>
<dbReference type="InterPro" id="IPR001701">
    <property type="entry name" value="Glyco_hydro_9"/>
</dbReference>
<dbReference type="GO" id="GO:0000272">
    <property type="term" value="P:polysaccharide catabolic process"/>
    <property type="evidence" value="ECO:0007669"/>
    <property type="project" value="UniProtKB-KW"/>
</dbReference>
<dbReference type="PANTHER" id="PTHR22298">
    <property type="entry name" value="ENDO-1,4-BETA-GLUCANASE"/>
    <property type="match status" value="1"/>
</dbReference>
<protein>
    <submittedName>
        <fullName evidence="6">Glycosyl hydrolase</fullName>
    </submittedName>
</protein>
<dbReference type="Pfam" id="PF00759">
    <property type="entry name" value="Glyco_hydro_9"/>
    <property type="match status" value="1"/>
</dbReference>
<dbReference type="SUPFAM" id="SSF48208">
    <property type="entry name" value="Six-hairpin glycosidases"/>
    <property type="match status" value="1"/>
</dbReference>
<evidence type="ECO:0000313" key="6">
    <source>
        <dbReference type="EMBL" id="TPH15262.1"/>
    </source>
</evidence>
<keyword evidence="1 6" id="KW-0378">Hydrolase</keyword>
<dbReference type="Proteomes" id="UP000315303">
    <property type="component" value="Unassembled WGS sequence"/>
</dbReference>
<organism evidence="6 7">
    <name type="scientific">Litorilituus lipolyticus</name>
    <dbReference type="NCBI Taxonomy" id="2491017"/>
    <lineage>
        <taxon>Bacteria</taxon>
        <taxon>Pseudomonadati</taxon>
        <taxon>Pseudomonadota</taxon>
        <taxon>Gammaproteobacteria</taxon>
        <taxon>Alteromonadales</taxon>
        <taxon>Colwelliaceae</taxon>
        <taxon>Litorilituus</taxon>
    </lineage>
</organism>
<name>A0A502KUL0_9GAMM</name>
<accession>A0A502KUL0</accession>
<evidence type="ECO:0000313" key="7">
    <source>
        <dbReference type="Proteomes" id="UP000315303"/>
    </source>
</evidence>
<evidence type="ECO:0000256" key="3">
    <source>
        <dbReference type="ARBA" id="ARBA00023295"/>
    </source>
</evidence>
<reference evidence="6 7" key="1">
    <citation type="submission" date="2019-01" db="EMBL/GenBank/DDBJ databases">
        <title>Litorilituus lipolytica sp. nov., isolated from intertidal sand of the Yellow Sea in China.</title>
        <authorList>
            <person name="Liu A."/>
        </authorList>
    </citation>
    <scope>NUCLEOTIDE SEQUENCE [LARGE SCALE GENOMIC DNA]</scope>
    <source>
        <strain evidence="6 7">RZ04</strain>
    </source>
</reference>
<evidence type="ECO:0000256" key="1">
    <source>
        <dbReference type="ARBA" id="ARBA00022801"/>
    </source>
</evidence>
<evidence type="ECO:0000256" key="2">
    <source>
        <dbReference type="ARBA" id="ARBA00023277"/>
    </source>
</evidence>
<comment type="caution">
    <text evidence="6">The sequence shown here is derived from an EMBL/GenBank/DDBJ whole genome shotgun (WGS) entry which is preliminary data.</text>
</comment>
<keyword evidence="4" id="KW-0624">Polysaccharide degradation</keyword>
<dbReference type="Gene3D" id="1.50.10.10">
    <property type="match status" value="1"/>
</dbReference>